<evidence type="ECO:0000313" key="14">
    <source>
        <dbReference type="Proteomes" id="UP000472271"/>
    </source>
</evidence>
<dbReference type="PANTHER" id="PTHR35268:SF1">
    <property type="entry name" value="UBIQUINOL-CYTOCHROME-C REDUCTASE COMPLEX ASSEMBLY FACTOR 4"/>
    <property type="match status" value="1"/>
</dbReference>
<evidence type="ECO:0000256" key="3">
    <source>
        <dbReference type="ARBA" id="ARBA00022660"/>
    </source>
</evidence>
<dbReference type="Proteomes" id="UP000472271">
    <property type="component" value="Chromosome 19"/>
</dbReference>
<evidence type="ECO:0000256" key="4">
    <source>
        <dbReference type="ARBA" id="ARBA00022692"/>
    </source>
</evidence>
<evidence type="ECO:0000313" key="13">
    <source>
        <dbReference type="Ensembl" id="ENSSORP00005046575.1"/>
    </source>
</evidence>
<sequence length="120" mass="13510">IGKVLCLKLSSVRPLAMSSQMQVSSKKPNDENVSRPIKFSTSKASHKTWKVDRTMGSHHQQPWWKVLSISLLGVSFVLWCALRGQTGVDEQLNKSLYEHLPSLASDDDDEEEETVQNQSN</sequence>
<dbReference type="PRINTS" id="PR02042">
    <property type="entry name" value="CCSMST1"/>
</dbReference>
<evidence type="ECO:0000256" key="7">
    <source>
        <dbReference type="ARBA" id="ARBA00022982"/>
    </source>
</evidence>
<dbReference type="AlphaFoldDB" id="A0A673BXS8"/>
<accession>A0A673BXS8</accession>
<feature type="region of interest" description="Disordered" evidence="12">
    <location>
        <begin position="18"/>
        <end position="45"/>
    </location>
</feature>
<keyword evidence="7" id="KW-0249">Electron transport</keyword>
<keyword evidence="8" id="KW-1133">Transmembrane helix</keyword>
<dbReference type="InterPro" id="IPR029160">
    <property type="entry name" value="UQCC4"/>
</dbReference>
<feature type="compositionally biased region" description="Acidic residues" evidence="12">
    <location>
        <begin position="105"/>
        <end position="114"/>
    </location>
</feature>
<dbReference type="Pfam" id="PF15013">
    <property type="entry name" value="CCSMST1"/>
    <property type="match status" value="1"/>
</dbReference>
<protein>
    <submittedName>
        <fullName evidence="13">Si:ch211-231f6.6</fullName>
    </submittedName>
</protein>
<evidence type="ECO:0000256" key="6">
    <source>
        <dbReference type="ARBA" id="ARBA00022792"/>
    </source>
</evidence>
<evidence type="ECO:0000256" key="10">
    <source>
        <dbReference type="ARBA" id="ARBA00023136"/>
    </source>
</evidence>
<dbReference type="GO" id="GO:0005743">
    <property type="term" value="C:mitochondrial inner membrane"/>
    <property type="evidence" value="ECO:0007669"/>
    <property type="project" value="UniProtKB-SubCell"/>
</dbReference>
<feature type="region of interest" description="Disordered" evidence="12">
    <location>
        <begin position="101"/>
        <end position="120"/>
    </location>
</feature>
<reference evidence="13" key="1">
    <citation type="submission" date="2019-06" db="EMBL/GenBank/DDBJ databases">
        <authorList>
            <consortium name="Wellcome Sanger Institute Data Sharing"/>
        </authorList>
    </citation>
    <scope>NUCLEOTIDE SEQUENCE [LARGE SCALE GENOMIC DNA]</scope>
</reference>
<comment type="similarity">
    <text evidence="11">Belongs to the UQCC4 family.</text>
</comment>
<comment type="subcellular location">
    <subcellularLocation>
        <location evidence="1">Mitochondrion inner membrane</location>
        <topology evidence="1">Single-pass membrane protein</topology>
    </subcellularLocation>
</comment>
<keyword evidence="2" id="KW-0813">Transport</keyword>
<keyword evidence="3" id="KW-0679">Respiratory chain</keyword>
<evidence type="ECO:0000256" key="11">
    <source>
        <dbReference type="ARBA" id="ARBA00034713"/>
    </source>
</evidence>
<dbReference type="InterPro" id="IPR023248">
    <property type="entry name" value="UQCC4_vert"/>
</dbReference>
<keyword evidence="6" id="KW-0999">Mitochondrion inner membrane</keyword>
<keyword evidence="10" id="KW-0472">Membrane</keyword>
<keyword evidence="9" id="KW-0496">Mitochondrion</keyword>
<keyword evidence="4" id="KW-0812">Transmembrane</keyword>
<reference evidence="13" key="3">
    <citation type="submission" date="2025-09" db="UniProtKB">
        <authorList>
            <consortium name="Ensembl"/>
        </authorList>
    </citation>
    <scope>IDENTIFICATION</scope>
</reference>
<evidence type="ECO:0000256" key="5">
    <source>
        <dbReference type="ARBA" id="ARBA00022729"/>
    </source>
</evidence>
<organism evidence="13 14">
    <name type="scientific">Sphaeramia orbicularis</name>
    <name type="common">orbiculate cardinalfish</name>
    <dbReference type="NCBI Taxonomy" id="375764"/>
    <lineage>
        <taxon>Eukaryota</taxon>
        <taxon>Metazoa</taxon>
        <taxon>Chordata</taxon>
        <taxon>Craniata</taxon>
        <taxon>Vertebrata</taxon>
        <taxon>Euteleostomi</taxon>
        <taxon>Actinopterygii</taxon>
        <taxon>Neopterygii</taxon>
        <taxon>Teleostei</taxon>
        <taxon>Neoteleostei</taxon>
        <taxon>Acanthomorphata</taxon>
        <taxon>Gobiaria</taxon>
        <taxon>Kurtiformes</taxon>
        <taxon>Apogonoidei</taxon>
        <taxon>Apogonidae</taxon>
        <taxon>Apogoninae</taxon>
        <taxon>Sphaeramia</taxon>
    </lineage>
</organism>
<dbReference type="FunCoup" id="A0A673BXS8">
    <property type="interactions" value="329"/>
</dbReference>
<dbReference type="InParanoid" id="A0A673BXS8"/>
<dbReference type="Ensembl" id="ENSSORT00005047736.1">
    <property type="protein sequence ID" value="ENSSORP00005046575.1"/>
    <property type="gene ID" value="ENSSORG00005021320.1"/>
</dbReference>
<proteinExistence type="inferred from homology"/>
<name>A0A673BXS8_9TELE</name>
<evidence type="ECO:0000256" key="1">
    <source>
        <dbReference type="ARBA" id="ARBA00004434"/>
    </source>
</evidence>
<evidence type="ECO:0000256" key="9">
    <source>
        <dbReference type="ARBA" id="ARBA00023128"/>
    </source>
</evidence>
<keyword evidence="5" id="KW-0732">Signal</keyword>
<reference evidence="13" key="2">
    <citation type="submission" date="2025-08" db="UniProtKB">
        <authorList>
            <consortium name="Ensembl"/>
        </authorList>
    </citation>
    <scope>IDENTIFICATION</scope>
</reference>
<evidence type="ECO:0000256" key="8">
    <source>
        <dbReference type="ARBA" id="ARBA00022989"/>
    </source>
</evidence>
<keyword evidence="14" id="KW-1185">Reference proteome</keyword>
<evidence type="ECO:0000256" key="2">
    <source>
        <dbReference type="ARBA" id="ARBA00022448"/>
    </source>
</evidence>
<evidence type="ECO:0000256" key="12">
    <source>
        <dbReference type="SAM" id="MobiDB-lite"/>
    </source>
</evidence>
<dbReference type="PANTHER" id="PTHR35268">
    <property type="entry name" value="PROTEIN CCSMST1"/>
    <property type="match status" value="1"/>
</dbReference>